<gene>
    <name evidence="2" type="ORF">NCTC9381_02729</name>
</gene>
<dbReference type="EMBL" id="UGSO01000001">
    <property type="protein sequence ID" value="SUB16813.1"/>
    <property type="molecule type" value="Genomic_DNA"/>
</dbReference>
<dbReference type="AlphaFoldDB" id="A0A379AFV4"/>
<dbReference type="Proteomes" id="UP000254640">
    <property type="component" value="Unassembled WGS sequence"/>
</dbReference>
<proteinExistence type="predicted"/>
<feature type="compositionally biased region" description="Polar residues" evidence="1">
    <location>
        <begin position="1"/>
        <end position="10"/>
    </location>
</feature>
<name>A0A379AFV4_ENTAG</name>
<feature type="region of interest" description="Disordered" evidence="1">
    <location>
        <begin position="1"/>
        <end position="25"/>
    </location>
</feature>
<reference evidence="2 3" key="1">
    <citation type="submission" date="2018-06" db="EMBL/GenBank/DDBJ databases">
        <authorList>
            <consortium name="Pathogen Informatics"/>
            <person name="Doyle S."/>
        </authorList>
    </citation>
    <scope>NUCLEOTIDE SEQUENCE [LARGE SCALE GENOMIC DNA]</scope>
    <source>
        <strain evidence="2 3">NCTC9381</strain>
    </source>
</reference>
<evidence type="ECO:0000313" key="2">
    <source>
        <dbReference type="EMBL" id="SUB16813.1"/>
    </source>
</evidence>
<organism evidence="2 3">
    <name type="scientific">Enterobacter agglomerans</name>
    <name type="common">Erwinia herbicola</name>
    <name type="synonym">Pantoea agglomerans</name>
    <dbReference type="NCBI Taxonomy" id="549"/>
    <lineage>
        <taxon>Bacteria</taxon>
        <taxon>Pseudomonadati</taxon>
        <taxon>Pseudomonadota</taxon>
        <taxon>Gammaproteobacteria</taxon>
        <taxon>Enterobacterales</taxon>
        <taxon>Erwiniaceae</taxon>
        <taxon>Pantoea</taxon>
        <taxon>Pantoea agglomerans group</taxon>
    </lineage>
</organism>
<accession>A0A379AFV4</accession>
<sequence length="56" mass="6201">MKSSLNSAIKQSLAPGGQRSDSNPLIYPQNRLVSYQLPYMYRLTGGLLSVANDVRM</sequence>
<protein>
    <submittedName>
        <fullName evidence="2">Uncharacterized protein</fullName>
    </submittedName>
</protein>
<keyword evidence="3" id="KW-1185">Reference proteome</keyword>
<evidence type="ECO:0000256" key="1">
    <source>
        <dbReference type="SAM" id="MobiDB-lite"/>
    </source>
</evidence>
<evidence type="ECO:0000313" key="3">
    <source>
        <dbReference type="Proteomes" id="UP000254640"/>
    </source>
</evidence>